<sequence length="390" mass="44455">MRIAMITWEYPPVIVGGLSIHCKGLAEALVRQGHHVDVITVGYDLPDYENINGVNVHRVKPIKHSYFLIWATIMANFMEKKLGILGIDNYDVIHCHDWMTAFVGINAKHVANKPYVQSIHSTERGRCGGIHSEDSRTINDIEWWSTYESHAIITVSNSIKNEICSIFNTPHDKVNVIYNGINPWEFDIQMDEDEINNFRMHIGVQPHENMILYVGRLVYQKGVEYLIRAFPKILSKYPNSKLVIAGSGDMREYLENLAFQLGCRDRVIFLGFINGNTLKKLYKSSDVCVIPSVYEPFGIVALEAMAAGTPVVVSSVGGLSEIVQHDYNGVWTYPQNPDSIAWGVDRVLSDWEFREYITKNAKRDVYAKYSWDVIAKETVNVYKKVIEMTE</sequence>
<dbReference type="InterPro" id="IPR028098">
    <property type="entry name" value="Glyco_trans_4-like_N"/>
</dbReference>
<dbReference type="CDD" id="cd03801">
    <property type="entry name" value="GT4_PimA-like"/>
    <property type="match status" value="1"/>
</dbReference>
<evidence type="ECO:0000259" key="2">
    <source>
        <dbReference type="Pfam" id="PF13439"/>
    </source>
</evidence>
<dbReference type="STRING" id="880724.Metig_1731"/>
<dbReference type="Proteomes" id="UP000009227">
    <property type="component" value="Chromosome"/>
</dbReference>
<accession>F6BBY3</accession>
<dbReference type="OrthoDB" id="132546at2157"/>
<dbReference type="PANTHER" id="PTHR45947:SF3">
    <property type="entry name" value="SULFOQUINOVOSYL TRANSFERASE SQD2"/>
    <property type="match status" value="1"/>
</dbReference>
<dbReference type="InterPro" id="IPR001296">
    <property type="entry name" value="Glyco_trans_1"/>
</dbReference>
<dbReference type="PANTHER" id="PTHR45947">
    <property type="entry name" value="SULFOQUINOVOSYL TRANSFERASE SQD2"/>
    <property type="match status" value="1"/>
</dbReference>
<dbReference type="KEGG" id="mig:Metig_1731"/>
<feature type="domain" description="Glycosyltransferase subfamily 4-like N-terminal" evidence="2">
    <location>
        <begin position="15"/>
        <end position="183"/>
    </location>
</feature>
<keyword evidence="3" id="KW-0808">Transferase</keyword>
<proteinExistence type="predicted"/>
<name>F6BBY3_METIK</name>
<evidence type="ECO:0000313" key="4">
    <source>
        <dbReference type="Proteomes" id="UP000009227"/>
    </source>
</evidence>
<dbReference type="RefSeq" id="WP_013799852.1">
    <property type="nucleotide sequence ID" value="NC_015562.1"/>
</dbReference>
<dbReference type="InterPro" id="IPR050194">
    <property type="entry name" value="Glycosyltransferase_grp1"/>
</dbReference>
<dbReference type="HOGENOM" id="CLU_009583_2_3_2"/>
<protein>
    <submittedName>
        <fullName evidence="3">Glycosyl transferase group 1</fullName>
    </submittedName>
</protein>
<dbReference type="GO" id="GO:0016757">
    <property type="term" value="F:glycosyltransferase activity"/>
    <property type="evidence" value="ECO:0007669"/>
    <property type="project" value="InterPro"/>
</dbReference>
<dbReference type="GeneID" id="10644605"/>
<evidence type="ECO:0000313" key="3">
    <source>
        <dbReference type="EMBL" id="AEF97263.1"/>
    </source>
</evidence>
<reference evidence="3 4" key="1">
    <citation type="submission" date="2011-05" db="EMBL/GenBank/DDBJ databases">
        <title>Complete sequence of Methanotorris igneus Kol 5.</title>
        <authorList>
            <consortium name="US DOE Joint Genome Institute"/>
            <person name="Lucas S."/>
            <person name="Han J."/>
            <person name="Lapidus A."/>
            <person name="Cheng J.-F."/>
            <person name="Goodwin L."/>
            <person name="Pitluck S."/>
            <person name="Peters L."/>
            <person name="Mikhailova N."/>
            <person name="Chertkov O."/>
            <person name="Han C."/>
            <person name="Tapia R."/>
            <person name="Land M."/>
            <person name="Hauser L."/>
            <person name="Kyrpides N."/>
            <person name="Ivanova N."/>
            <person name="Pagani I."/>
            <person name="Sieprawska-Lupa M."/>
            <person name="Whitman W."/>
            <person name="Woyke T."/>
        </authorList>
    </citation>
    <scope>NUCLEOTIDE SEQUENCE [LARGE SCALE GENOMIC DNA]</scope>
    <source>
        <strain evidence="4">DSM 5666 / JCM 11834 / Kol 5</strain>
    </source>
</reference>
<gene>
    <name evidence="3" type="ordered locus">Metig_1731</name>
</gene>
<feature type="domain" description="Glycosyl transferase family 1" evidence="1">
    <location>
        <begin position="203"/>
        <end position="363"/>
    </location>
</feature>
<dbReference type="AlphaFoldDB" id="F6BBY3"/>
<dbReference type="Pfam" id="PF13439">
    <property type="entry name" value="Glyco_transf_4"/>
    <property type="match status" value="1"/>
</dbReference>
<dbReference type="EMBL" id="CP002737">
    <property type="protein sequence ID" value="AEF97263.1"/>
    <property type="molecule type" value="Genomic_DNA"/>
</dbReference>
<dbReference type="SUPFAM" id="SSF53756">
    <property type="entry name" value="UDP-Glycosyltransferase/glycogen phosphorylase"/>
    <property type="match status" value="1"/>
</dbReference>
<dbReference type="Gene3D" id="3.40.50.2000">
    <property type="entry name" value="Glycogen Phosphorylase B"/>
    <property type="match status" value="2"/>
</dbReference>
<keyword evidence="4" id="KW-1185">Reference proteome</keyword>
<dbReference type="Pfam" id="PF00534">
    <property type="entry name" value="Glycos_transf_1"/>
    <property type="match status" value="1"/>
</dbReference>
<organism evidence="4">
    <name type="scientific">Methanotorris igneus (strain DSM 5666 / JCM 11834 / Kol 5)</name>
    <dbReference type="NCBI Taxonomy" id="880724"/>
    <lineage>
        <taxon>Archaea</taxon>
        <taxon>Methanobacteriati</taxon>
        <taxon>Methanobacteriota</taxon>
        <taxon>Methanomada group</taxon>
        <taxon>Methanococci</taxon>
        <taxon>Methanococcales</taxon>
        <taxon>Methanocaldococcaceae</taxon>
        <taxon>Methanotorris</taxon>
    </lineage>
</organism>
<evidence type="ECO:0000259" key="1">
    <source>
        <dbReference type="Pfam" id="PF00534"/>
    </source>
</evidence>